<organism evidence="1 2">
    <name type="scientific">Portunus trituberculatus</name>
    <name type="common">Swimming crab</name>
    <name type="synonym">Neptunus trituberculatus</name>
    <dbReference type="NCBI Taxonomy" id="210409"/>
    <lineage>
        <taxon>Eukaryota</taxon>
        <taxon>Metazoa</taxon>
        <taxon>Ecdysozoa</taxon>
        <taxon>Arthropoda</taxon>
        <taxon>Crustacea</taxon>
        <taxon>Multicrustacea</taxon>
        <taxon>Malacostraca</taxon>
        <taxon>Eumalacostraca</taxon>
        <taxon>Eucarida</taxon>
        <taxon>Decapoda</taxon>
        <taxon>Pleocyemata</taxon>
        <taxon>Brachyura</taxon>
        <taxon>Eubrachyura</taxon>
        <taxon>Portunoidea</taxon>
        <taxon>Portunidae</taxon>
        <taxon>Portuninae</taxon>
        <taxon>Portunus</taxon>
    </lineage>
</organism>
<dbReference type="Proteomes" id="UP000324222">
    <property type="component" value="Unassembled WGS sequence"/>
</dbReference>
<dbReference type="EMBL" id="VSRR010007614">
    <property type="protein sequence ID" value="MPC47206.1"/>
    <property type="molecule type" value="Genomic_DNA"/>
</dbReference>
<sequence length="348" mass="35484">MGPMRADINLKFFGKTSVVGAGQGSLRGWWGSAQLVILRCEIIGQVGEEVKVGGVAVLAGGGAAASPAALPPAARAPASPAPTATLLEEIEREVKVVLVLLMMVLLVLVGNTLTACASSSSTVVVVTSALTHACHVGYVGLVEAAAEAVVVAVRATVLDELVGGVVRAGEPGTPLVPARWAGEAVGVAGVRGGVARGMGGVLRGGMSCGPPSFRVRPSPVKPRGPGYLRPLPSSHFTLLESRGGTGAVPPLGPPGTPELAEVGGTPDDTDALGSGRLSLLSSFLTSEEHILSGEDGTDFVLLLVASSCIPARCSPDPFLSGSSDDLAIDCRLCFIRLFWNHTFTWGRE</sequence>
<accession>A0A5B7FP29</accession>
<reference evidence="1 2" key="1">
    <citation type="submission" date="2019-05" db="EMBL/GenBank/DDBJ databases">
        <title>Another draft genome of Portunus trituberculatus and its Hox gene families provides insights of decapod evolution.</title>
        <authorList>
            <person name="Jeong J.-H."/>
            <person name="Song I."/>
            <person name="Kim S."/>
            <person name="Choi T."/>
            <person name="Kim D."/>
            <person name="Ryu S."/>
            <person name="Kim W."/>
        </authorList>
    </citation>
    <scope>NUCLEOTIDE SEQUENCE [LARGE SCALE GENOMIC DNA]</scope>
    <source>
        <tissue evidence="1">Muscle</tissue>
    </source>
</reference>
<gene>
    <name evidence="1" type="ORF">E2C01_040944</name>
</gene>
<proteinExistence type="predicted"/>
<protein>
    <submittedName>
        <fullName evidence="1">Uncharacterized protein</fullName>
    </submittedName>
</protein>
<name>A0A5B7FP29_PORTR</name>
<evidence type="ECO:0000313" key="1">
    <source>
        <dbReference type="EMBL" id="MPC47206.1"/>
    </source>
</evidence>
<keyword evidence="2" id="KW-1185">Reference proteome</keyword>
<dbReference type="AlphaFoldDB" id="A0A5B7FP29"/>
<comment type="caution">
    <text evidence="1">The sequence shown here is derived from an EMBL/GenBank/DDBJ whole genome shotgun (WGS) entry which is preliminary data.</text>
</comment>
<evidence type="ECO:0000313" key="2">
    <source>
        <dbReference type="Proteomes" id="UP000324222"/>
    </source>
</evidence>